<evidence type="ECO:0008006" key="3">
    <source>
        <dbReference type="Google" id="ProtNLM"/>
    </source>
</evidence>
<gene>
    <name evidence="1" type="ORF">BJY01DRAFT_28966</name>
</gene>
<evidence type="ECO:0000313" key="2">
    <source>
        <dbReference type="Proteomes" id="UP001610446"/>
    </source>
</evidence>
<dbReference type="Proteomes" id="UP001610446">
    <property type="component" value="Unassembled WGS sequence"/>
</dbReference>
<organism evidence="1 2">
    <name type="scientific">Aspergillus pseudoustus</name>
    <dbReference type="NCBI Taxonomy" id="1810923"/>
    <lineage>
        <taxon>Eukaryota</taxon>
        <taxon>Fungi</taxon>
        <taxon>Dikarya</taxon>
        <taxon>Ascomycota</taxon>
        <taxon>Pezizomycotina</taxon>
        <taxon>Eurotiomycetes</taxon>
        <taxon>Eurotiomycetidae</taxon>
        <taxon>Eurotiales</taxon>
        <taxon>Aspergillaceae</taxon>
        <taxon>Aspergillus</taxon>
        <taxon>Aspergillus subgen. Nidulantes</taxon>
    </lineage>
</organism>
<name>A0ABR4JGM8_9EURO</name>
<protein>
    <recommendedName>
        <fullName evidence="3">Fungal-specific transcription factor domain-containing protein</fullName>
    </recommendedName>
</protein>
<evidence type="ECO:0000313" key="1">
    <source>
        <dbReference type="EMBL" id="KAL2839199.1"/>
    </source>
</evidence>
<comment type="caution">
    <text evidence="1">The sequence shown here is derived from an EMBL/GenBank/DDBJ whole genome shotgun (WGS) entry which is preliminary data.</text>
</comment>
<dbReference type="PANTHER" id="PTHR37540">
    <property type="entry name" value="TRANSCRIPTION FACTOR (ACR-2), PUTATIVE-RELATED-RELATED"/>
    <property type="match status" value="1"/>
</dbReference>
<proteinExistence type="predicted"/>
<accession>A0ABR4JGM8</accession>
<dbReference type="EMBL" id="JBFXLU010000136">
    <property type="protein sequence ID" value="KAL2839199.1"/>
    <property type="molecule type" value="Genomic_DNA"/>
</dbReference>
<reference evidence="1 2" key="1">
    <citation type="submission" date="2024-07" db="EMBL/GenBank/DDBJ databases">
        <title>Section-level genome sequencing and comparative genomics of Aspergillus sections Usti and Cavernicolus.</title>
        <authorList>
            <consortium name="Lawrence Berkeley National Laboratory"/>
            <person name="Nybo J.L."/>
            <person name="Vesth T.C."/>
            <person name="Theobald S."/>
            <person name="Frisvad J.C."/>
            <person name="Larsen T.O."/>
            <person name="Kjaerboelling I."/>
            <person name="Rothschild-Mancinelli K."/>
            <person name="Lyhne E.K."/>
            <person name="Kogle M.E."/>
            <person name="Barry K."/>
            <person name="Clum A."/>
            <person name="Na H."/>
            <person name="Ledsgaard L."/>
            <person name="Lin J."/>
            <person name="Lipzen A."/>
            <person name="Kuo A."/>
            <person name="Riley R."/>
            <person name="Mondo S."/>
            <person name="Labutti K."/>
            <person name="Haridas S."/>
            <person name="Pangalinan J."/>
            <person name="Salamov A.A."/>
            <person name="Simmons B.A."/>
            <person name="Magnuson J.K."/>
            <person name="Chen J."/>
            <person name="Drula E."/>
            <person name="Henrissat B."/>
            <person name="Wiebenga A."/>
            <person name="Lubbers R.J."/>
            <person name="Gomes A.C."/>
            <person name="Makela M.R."/>
            <person name="Stajich J."/>
            <person name="Grigoriev I.V."/>
            <person name="Mortensen U.H."/>
            <person name="De Vries R.P."/>
            <person name="Baker S.E."/>
            <person name="Andersen M.R."/>
        </authorList>
    </citation>
    <scope>NUCLEOTIDE SEQUENCE [LARGE SCALE GENOMIC DNA]</scope>
    <source>
        <strain evidence="1 2">CBS 123904</strain>
    </source>
</reference>
<dbReference type="PANTHER" id="PTHR37540:SF5">
    <property type="entry name" value="TRANSCRIPTION FACTOR DOMAIN-CONTAINING PROTEIN"/>
    <property type="match status" value="1"/>
</dbReference>
<keyword evidence="2" id="KW-1185">Reference proteome</keyword>
<sequence>MVRQPGTAPQQQQFTFVGGPILKKEATQLRSNIARRALAEKRSQKWLDTAKKLNSILKQRESSTDQCTCPPAAVSGEGVERPYPDLMAIAPPGSRVPLLINNPSDTSRRQLLPAQSNRCLTCGRLQQPLASSVVAPSALRPSILGTYRSNPFLPMDAVAAELKVTELLDFAATTIWPHFRPMDYTGNGYRSWAFPMEDKIQLYAVLYASSYHRDALRLMYGAEDPVLDSKEQLEIRGRALSTLRMEVAKLSEPTSPTRPFDGVIMCILYLAVNELHKGRMARDRSLFTPPFIALQALDVYGGRMYHPLHWNTMQEIIRRSGGIEKIATPRLKWLLSLSDLFGAFQDIRKPLYPMMTVTGRRLDLQPPGLLFQPHGYRDASTNTSAVLFAPPSSSTAPGSRFQELSSRWPPLKQDIVTVFIHLGEYSAVAQHYASAKTKCTDKILDLLGDSRNLIHHRLLSLPDESDHISELIFDLELPHHQTGDQDQYERLLSQQIYHTCRLSALLYALHATFPIPRFRAPAQSVLSALYPRIEWLRAHNVSRPVLVWCVAVMLSVLGDEGGPGSEYASQSEVLIEYMASMVARVEVDSVPALAAFLRSFAWVDVAVGDGWRDLWERLLRRTNDRPYITLQCR</sequence>